<name>A0A0D2KFZ1_HYPSF</name>
<evidence type="ECO:0000313" key="2">
    <source>
        <dbReference type="Proteomes" id="UP000054270"/>
    </source>
</evidence>
<dbReference type="AlphaFoldDB" id="A0A0D2KFZ1"/>
<dbReference type="OMA" id="REIHGDW"/>
<dbReference type="EMBL" id="KN817747">
    <property type="protein sequence ID" value="KJA13392.1"/>
    <property type="molecule type" value="Genomic_DNA"/>
</dbReference>
<dbReference type="Proteomes" id="UP000054270">
    <property type="component" value="Unassembled WGS sequence"/>
</dbReference>
<protein>
    <submittedName>
        <fullName evidence="1">Uncharacterized protein</fullName>
    </submittedName>
</protein>
<organism evidence="1 2">
    <name type="scientific">Hypholoma sublateritium (strain FD-334 SS-4)</name>
    <dbReference type="NCBI Taxonomy" id="945553"/>
    <lineage>
        <taxon>Eukaryota</taxon>
        <taxon>Fungi</taxon>
        <taxon>Dikarya</taxon>
        <taxon>Basidiomycota</taxon>
        <taxon>Agaricomycotina</taxon>
        <taxon>Agaricomycetes</taxon>
        <taxon>Agaricomycetidae</taxon>
        <taxon>Agaricales</taxon>
        <taxon>Agaricineae</taxon>
        <taxon>Strophariaceae</taxon>
        <taxon>Hypholoma</taxon>
    </lineage>
</organism>
<gene>
    <name evidence="1" type="ORF">HYPSUDRAFT_97665</name>
</gene>
<feature type="non-terminal residue" evidence="1">
    <location>
        <position position="1"/>
    </location>
</feature>
<sequence length="131" mass="15277">PFHAFCERLLLQNRIWAQQREVKRLREHLDSIKHTSRANAFQAFCDRLLLSNKIWAQQKAVDHLVGEAEVLKRSRGFVVARAAEKMALDVEKERLTEEFVKGLITEVEECRQALVSLRSEHELEVQQLAQD</sequence>
<evidence type="ECO:0000313" key="1">
    <source>
        <dbReference type="EMBL" id="KJA13392.1"/>
    </source>
</evidence>
<feature type="non-terminal residue" evidence="1">
    <location>
        <position position="131"/>
    </location>
</feature>
<keyword evidence="2" id="KW-1185">Reference proteome</keyword>
<proteinExistence type="predicted"/>
<dbReference type="OrthoDB" id="3008788at2759"/>
<accession>A0A0D2KFZ1</accession>
<reference evidence="2" key="1">
    <citation type="submission" date="2014-04" db="EMBL/GenBank/DDBJ databases">
        <title>Evolutionary Origins and Diversification of the Mycorrhizal Mutualists.</title>
        <authorList>
            <consortium name="DOE Joint Genome Institute"/>
            <consortium name="Mycorrhizal Genomics Consortium"/>
            <person name="Kohler A."/>
            <person name="Kuo A."/>
            <person name="Nagy L.G."/>
            <person name="Floudas D."/>
            <person name="Copeland A."/>
            <person name="Barry K.W."/>
            <person name="Cichocki N."/>
            <person name="Veneault-Fourrey C."/>
            <person name="LaButti K."/>
            <person name="Lindquist E.A."/>
            <person name="Lipzen A."/>
            <person name="Lundell T."/>
            <person name="Morin E."/>
            <person name="Murat C."/>
            <person name="Riley R."/>
            <person name="Ohm R."/>
            <person name="Sun H."/>
            <person name="Tunlid A."/>
            <person name="Henrissat B."/>
            <person name="Grigoriev I.V."/>
            <person name="Hibbett D.S."/>
            <person name="Martin F."/>
        </authorList>
    </citation>
    <scope>NUCLEOTIDE SEQUENCE [LARGE SCALE GENOMIC DNA]</scope>
    <source>
        <strain evidence="2">FD-334 SS-4</strain>
    </source>
</reference>